<evidence type="ECO:0000313" key="1">
    <source>
        <dbReference type="EMBL" id="EJT71616.1"/>
    </source>
</evidence>
<dbReference type="AlphaFoldDB" id="J3PBJ9"/>
<proteinExistence type="predicted"/>
<reference evidence="3" key="1">
    <citation type="submission" date="2010-07" db="EMBL/GenBank/DDBJ databases">
        <title>The genome sequence of Gaeumannomyces graminis var. tritici strain R3-111a-1.</title>
        <authorList>
            <consortium name="The Broad Institute Genome Sequencing Platform"/>
            <person name="Ma L.-J."/>
            <person name="Dead R."/>
            <person name="Young S."/>
            <person name="Zeng Q."/>
            <person name="Koehrsen M."/>
            <person name="Alvarado L."/>
            <person name="Berlin A."/>
            <person name="Chapman S.B."/>
            <person name="Chen Z."/>
            <person name="Freedman E."/>
            <person name="Gellesch M."/>
            <person name="Goldberg J."/>
            <person name="Griggs A."/>
            <person name="Gujja S."/>
            <person name="Heilman E.R."/>
            <person name="Heiman D."/>
            <person name="Hepburn T."/>
            <person name="Howarth C."/>
            <person name="Jen D."/>
            <person name="Larson L."/>
            <person name="Mehta T."/>
            <person name="Neiman D."/>
            <person name="Pearson M."/>
            <person name="Roberts A."/>
            <person name="Saif S."/>
            <person name="Shea T."/>
            <person name="Shenoy N."/>
            <person name="Sisk P."/>
            <person name="Stolte C."/>
            <person name="Sykes S."/>
            <person name="Walk T."/>
            <person name="White J."/>
            <person name="Yandava C."/>
            <person name="Haas B."/>
            <person name="Nusbaum C."/>
            <person name="Birren B."/>
        </authorList>
    </citation>
    <scope>NUCLEOTIDE SEQUENCE [LARGE SCALE GENOMIC DNA]</scope>
    <source>
        <strain evidence="3">R3-111a-1</strain>
    </source>
</reference>
<reference evidence="2" key="5">
    <citation type="submission" date="2018-04" db="UniProtKB">
        <authorList>
            <consortium name="EnsemblFungi"/>
        </authorList>
    </citation>
    <scope>IDENTIFICATION</scope>
    <source>
        <strain evidence="2">R3-111a-1</strain>
    </source>
</reference>
<dbReference type="GeneID" id="20351329"/>
<reference evidence="1" key="3">
    <citation type="submission" date="2010-09" db="EMBL/GenBank/DDBJ databases">
        <title>Annotation of Gaeumannomyces graminis var. tritici R3-111a-1.</title>
        <authorList>
            <consortium name="The Broad Institute Genome Sequencing Platform"/>
            <person name="Ma L.-J."/>
            <person name="Dead R."/>
            <person name="Young S.K."/>
            <person name="Zeng Q."/>
            <person name="Gargeya S."/>
            <person name="Fitzgerald M."/>
            <person name="Haas B."/>
            <person name="Abouelleil A."/>
            <person name="Alvarado L."/>
            <person name="Arachchi H.M."/>
            <person name="Berlin A."/>
            <person name="Brown A."/>
            <person name="Chapman S.B."/>
            <person name="Chen Z."/>
            <person name="Dunbar C."/>
            <person name="Freedman E."/>
            <person name="Gearin G."/>
            <person name="Gellesch M."/>
            <person name="Goldberg J."/>
            <person name="Griggs A."/>
            <person name="Gujja S."/>
            <person name="Heiman D."/>
            <person name="Howarth C."/>
            <person name="Larson L."/>
            <person name="Lui A."/>
            <person name="MacDonald P.J.P."/>
            <person name="Mehta T."/>
            <person name="Montmayeur A."/>
            <person name="Murphy C."/>
            <person name="Neiman D."/>
            <person name="Pearson M."/>
            <person name="Priest M."/>
            <person name="Roberts A."/>
            <person name="Saif S."/>
            <person name="Shea T."/>
            <person name="Shenoy N."/>
            <person name="Sisk P."/>
            <person name="Stolte C."/>
            <person name="Sykes S."/>
            <person name="Yandava C."/>
            <person name="Wortman J."/>
            <person name="Nusbaum C."/>
            <person name="Birren B."/>
        </authorList>
    </citation>
    <scope>NUCLEOTIDE SEQUENCE</scope>
    <source>
        <strain evidence="1">R3-111a-1</strain>
    </source>
</reference>
<name>J3PBJ9_GAET3</name>
<evidence type="ECO:0008006" key="4">
    <source>
        <dbReference type="Google" id="ProtNLM"/>
    </source>
</evidence>
<accession>J3PBJ9</accession>
<reference evidence="1" key="2">
    <citation type="submission" date="2010-07" db="EMBL/GenBank/DDBJ databases">
        <authorList>
            <consortium name="The Broad Institute Genome Sequencing Platform"/>
            <consortium name="Broad Institute Genome Sequencing Center for Infectious Disease"/>
            <person name="Ma L.-J."/>
            <person name="Dead R."/>
            <person name="Young S."/>
            <person name="Zeng Q."/>
            <person name="Koehrsen M."/>
            <person name="Alvarado L."/>
            <person name="Berlin A."/>
            <person name="Chapman S.B."/>
            <person name="Chen Z."/>
            <person name="Freedman E."/>
            <person name="Gellesch M."/>
            <person name="Goldberg J."/>
            <person name="Griggs A."/>
            <person name="Gujja S."/>
            <person name="Heilman E.R."/>
            <person name="Heiman D."/>
            <person name="Hepburn T."/>
            <person name="Howarth C."/>
            <person name="Jen D."/>
            <person name="Larson L."/>
            <person name="Mehta T."/>
            <person name="Neiman D."/>
            <person name="Pearson M."/>
            <person name="Roberts A."/>
            <person name="Saif S."/>
            <person name="Shea T."/>
            <person name="Shenoy N."/>
            <person name="Sisk P."/>
            <person name="Stolte C."/>
            <person name="Sykes S."/>
            <person name="Walk T."/>
            <person name="White J."/>
            <person name="Yandava C."/>
            <person name="Haas B."/>
            <person name="Nusbaum C."/>
            <person name="Birren B."/>
        </authorList>
    </citation>
    <scope>NUCLEOTIDE SEQUENCE</scope>
    <source>
        <strain evidence="1">R3-111a-1</strain>
    </source>
</reference>
<dbReference type="EMBL" id="GL385400">
    <property type="protein sequence ID" value="EJT71616.1"/>
    <property type="molecule type" value="Genomic_DNA"/>
</dbReference>
<sequence length="268" mass="31078">MDTALSFLSYEPKAGDAPYEWKDFDAAKLRQYLKPPSSLRFRRYIGGGIEGVVLHARAENDEEVAVKIYFHNKQPEPIRGTKRLFAFERECRNRAVLELVSTSLREADANDRPILLHPRPKTREDAIRNLRAFSSDYGDRYRSDHPGGFEAVVPTVHINDCLGWMQLDGDQVWSLLGRLRVDHQDLTKLPWYFAKFVPKGDHQKDMVRSQYNFFYLAGFVCAPYKEDNWRGSGILVDMGDLVLPMAPEWKAFYYGRRVNKECGEYCLE</sequence>
<gene>
    <name evidence="2" type="primary">20351329</name>
    <name evidence="1" type="ORF">GGTG_10871</name>
</gene>
<dbReference type="RefSeq" id="XP_009227013.1">
    <property type="nucleotide sequence ID" value="XM_009228749.1"/>
</dbReference>
<dbReference type="VEuPathDB" id="FungiDB:GGTG_10871"/>
<keyword evidence="3" id="KW-1185">Reference proteome</keyword>
<evidence type="ECO:0000313" key="2">
    <source>
        <dbReference type="EnsemblFungi" id="EJT71616"/>
    </source>
</evidence>
<protein>
    <recommendedName>
        <fullName evidence="4">Protein kinase domain-containing protein</fullName>
    </recommendedName>
</protein>
<organism evidence="1">
    <name type="scientific">Gaeumannomyces tritici (strain R3-111a-1)</name>
    <name type="common">Wheat and barley take-all root rot fungus</name>
    <name type="synonym">Gaeumannomyces graminis var. tritici</name>
    <dbReference type="NCBI Taxonomy" id="644352"/>
    <lineage>
        <taxon>Eukaryota</taxon>
        <taxon>Fungi</taxon>
        <taxon>Dikarya</taxon>
        <taxon>Ascomycota</taxon>
        <taxon>Pezizomycotina</taxon>
        <taxon>Sordariomycetes</taxon>
        <taxon>Sordariomycetidae</taxon>
        <taxon>Magnaporthales</taxon>
        <taxon>Magnaporthaceae</taxon>
        <taxon>Gaeumannomyces</taxon>
    </lineage>
</organism>
<dbReference type="Proteomes" id="UP000006039">
    <property type="component" value="Unassembled WGS sequence"/>
</dbReference>
<dbReference type="OrthoDB" id="4633509at2759"/>
<dbReference type="HOGENOM" id="CLU_052224_1_0_1"/>
<dbReference type="STRING" id="644352.J3PBJ9"/>
<reference evidence="2" key="4">
    <citation type="journal article" date="2015" name="G3 (Bethesda)">
        <title>Genome sequences of three phytopathogenic species of the Magnaporthaceae family of fungi.</title>
        <authorList>
            <person name="Okagaki L.H."/>
            <person name="Nunes C.C."/>
            <person name="Sailsbery J."/>
            <person name="Clay B."/>
            <person name="Brown D."/>
            <person name="John T."/>
            <person name="Oh Y."/>
            <person name="Young N."/>
            <person name="Fitzgerald M."/>
            <person name="Haas B.J."/>
            <person name="Zeng Q."/>
            <person name="Young S."/>
            <person name="Adiconis X."/>
            <person name="Fan L."/>
            <person name="Levin J.Z."/>
            <person name="Mitchell T.K."/>
            <person name="Okubara P.A."/>
            <person name="Farman M.L."/>
            <person name="Kohn L.M."/>
            <person name="Birren B."/>
            <person name="Ma L.-J."/>
            <person name="Dean R.A."/>
        </authorList>
    </citation>
    <scope>NUCLEOTIDE SEQUENCE</scope>
    <source>
        <strain evidence="2">R3-111a-1</strain>
    </source>
</reference>
<evidence type="ECO:0000313" key="3">
    <source>
        <dbReference type="Proteomes" id="UP000006039"/>
    </source>
</evidence>
<dbReference type="eggNOG" id="ENOG502T61Z">
    <property type="taxonomic scope" value="Eukaryota"/>
</dbReference>
<dbReference type="EnsemblFungi" id="EJT71616">
    <property type="protein sequence ID" value="EJT71616"/>
    <property type="gene ID" value="GGTG_10871"/>
</dbReference>